<dbReference type="STRING" id="1122155.SAMN02745158_03127"/>
<comment type="similarity">
    <text evidence="2">Belongs to the transketolase family.</text>
</comment>
<evidence type="ECO:0000256" key="3">
    <source>
        <dbReference type="ARBA" id="ARBA00023052"/>
    </source>
</evidence>
<reference evidence="5 6" key="1">
    <citation type="submission" date="2016-11" db="EMBL/GenBank/DDBJ databases">
        <authorList>
            <person name="Jaros S."/>
            <person name="Januszkiewicz K."/>
            <person name="Wedrychowicz H."/>
        </authorList>
    </citation>
    <scope>NUCLEOTIDE SEQUENCE [LARGE SCALE GENOMIC DNA]</scope>
    <source>
        <strain evidence="5 6">DSM 17459</strain>
    </source>
</reference>
<organism evidence="5 6">
    <name type="scientific">Lactonifactor longoviformis DSM 17459</name>
    <dbReference type="NCBI Taxonomy" id="1122155"/>
    <lineage>
        <taxon>Bacteria</taxon>
        <taxon>Bacillati</taxon>
        <taxon>Bacillota</taxon>
        <taxon>Clostridia</taxon>
        <taxon>Eubacteriales</taxon>
        <taxon>Clostridiaceae</taxon>
        <taxon>Lactonifactor</taxon>
    </lineage>
</organism>
<gene>
    <name evidence="5" type="ORF">SAMN02745158_03127</name>
</gene>
<comment type="cofactor">
    <cofactor evidence="1">
        <name>thiamine diphosphate</name>
        <dbReference type="ChEBI" id="CHEBI:58937"/>
    </cofactor>
</comment>
<dbReference type="CDD" id="cd02012">
    <property type="entry name" value="TPP_TK"/>
    <property type="match status" value="1"/>
</dbReference>
<evidence type="ECO:0000259" key="4">
    <source>
        <dbReference type="Pfam" id="PF00456"/>
    </source>
</evidence>
<dbReference type="InterPro" id="IPR029061">
    <property type="entry name" value="THDP-binding"/>
</dbReference>
<evidence type="ECO:0000313" key="6">
    <source>
        <dbReference type="Proteomes" id="UP000184245"/>
    </source>
</evidence>
<evidence type="ECO:0000313" key="5">
    <source>
        <dbReference type="EMBL" id="SHF27686.1"/>
    </source>
</evidence>
<dbReference type="Pfam" id="PF00456">
    <property type="entry name" value="Transketolase_N"/>
    <property type="match status" value="1"/>
</dbReference>
<dbReference type="EMBL" id="FQVI01000019">
    <property type="protein sequence ID" value="SHF27686.1"/>
    <property type="molecule type" value="Genomic_DNA"/>
</dbReference>
<evidence type="ECO:0000256" key="2">
    <source>
        <dbReference type="ARBA" id="ARBA00007131"/>
    </source>
</evidence>
<dbReference type="RefSeq" id="WP_072853402.1">
    <property type="nucleotide sequence ID" value="NZ_FQVI01000019.1"/>
</dbReference>
<accession>A0A1M5ACC9</accession>
<dbReference type="AlphaFoldDB" id="A0A1M5ACC9"/>
<dbReference type="Gene3D" id="3.40.50.970">
    <property type="match status" value="1"/>
</dbReference>
<keyword evidence="6" id="KW-1185">Reference proteome</keyword>
<keyword evidence="3" id="KW-0786">Thiamine pyrophosphate</keyword>
<sequence>MADTQVVMSLKEKAYQMRVNLLTLCGTFEGSVHIGGDLSMTDIMIALYHYGLHVDPKDIRMPGRDRFILSKGHGAVGMYIAMALKGFFDFDEILKTYGQLNSAYGMHPCKVNLPGVETSSGSLGHGLPIGCGMAFSAKVNQEKHRVFVLLGDGESQEGTTWEAALNAHQYKLGNLVAFVDRNCLQLDDFTEDMMKMEPYGDKWKAFGWNVVEVDGHDMAQLVDALDQLPSPESDTPTVVICRTVKGKGVSFMENNPDWHAGSVSEEDMNKALAEIRAAWDKERGE</sequence>
<name>A0A1M5ACC9_9CLOT</name>
<dbReference type="PANTHER" id="PTHR47514">
    <property type="entry name" value="TRANSKETOLASE N-TERMINAL SECTION-RELATED"/>
    <property type="match status" value="1"/>
</dbReference>
<dbReference type="PANTHER" id="PTHR47514:SF1">
    <property type="entry name" value="TRANSKETOLASE N-TERMINAL SECTION-RELATED"/>
    <property type="match status" value="1"/>
</dbReference>
<dbReference type="SUPFAM" id="SSF52518">
    <property type="entry name" value="Thiamin diphosphate-binding fold (THDP-binding)"/>
    <property type="match status" value="1"/>
</dbReference>
<protein>
    <submittedName>
        <fullName evidence="5">Transketolase</fullName>
    </submittedName>
</protein>
<feature type="domain" description="Transketolase N-terminal" evidence="4">
    <location>
        <begin position="30"/>
        <end position="271"/>
    </location>
</feature>
<proteinExistence type="inferred from homology"/>
<dbReference type="Proteomes" id="UP000184245">
    <property type="component" value="Unassembled WGS sequence"/>
</dbReference>
<evidence type="ECO:0000256" key="1">
    <source>
        <dbReference type="ARBA" id="ARBA00001964"/>
    </source>
</evidence>
<dbReference type="InterPro" id="IPR005474">
    <property type="entry name" value="Transketolase_N"/>
</dbReference>